<evidence type="ECO:0000256" key="4">
    <source>
        <dbReference type="ARBA" id="ARBA00022614"/>
    </source>
</evidence>
<dbReference type="PRINTS" id="PR00019">
    <property type="entry name" value="LEURICHRPT"/>
</dbReference>
<evidence type="ECO:0000256" key="5">
    <source>
        <dbReference type="ARBA" id="ARBA00022692"/>
    </source>
</evidence>
<accession>A0AAP0RNK5</accession>
<evidence type="ECO:0000256" key="1">
    <source>
        <dbReference type="ARBA" id="ARBA00004236"/>
    </source>
</evidence>
<keyword evidence="5" id="KW-0812">Transmembrane</keyword>
<comment type="caution">
    <text evidence="12">The sequence shown here is derived from an EMBL/GenBank/DDBJ whole genome shotgun (WGS) entry which is preliminary data.</text>
</comment>
<gene>
    <name evidence="12" type="ORF">L1049_003978</name>
</gene>
<dbReference type="InterPro" id="IPR003591">
    <property type="entry name" value="Leu-rich_rpt_typical-subtyp"/>
</dbReference>
<keyword evidence="4" id="KW-0433">Leucine-rich repeat</keyword>
<dbReference type="SUPFAM" id="SSF52058">
    <property type="entry name" value="L domain-like"/>
    <property type="match status" value="1"/>
</dbReference>
<dbReference type="InterPro" id="IPR032675">
    <property type="entry name" value="LRR_dom_sf"/>
</dbReference>
<evidence type="ECO:0000256" key="2">
    <source>
        <dbReference type="ARBA" id="ARBA00004479"/>
    </source>
</evidence>
<evidence type="ECO:0000256" key="6">
    <source>
        <dbReference type="ARBA" id="ARBA00022729"/>
    </source>
</evidence>
<keyword evidence="9" id="KW-0472">Membrane</keyword>
<evidence type="ECO:0000256" key="11">
    <source>
        <dbReference type="ARBA" id="ARBA00023180"/>
    </source>
</evidence>
<dbReference type="AlphaFoldDB" id="A0AAP0RNK5"/>
<reference evidence="12 13" key="1">
    <citation type="journal article" date="2024" name="Plant J.">
        <title>Genome sequences and population genomics reveal climatic adaptation and genomic divergence between two closely related sweetgum species.</title>
        <authorList>
            <person name="Xu W.Q."/>
            <person name="Ren C.Q."/>
            <person name="Zhang X.Y."/>
            <person name="Comes H.P."/>
            <person name="Liu X.H."/>
            <person name="Li Y.G."/>
            <person name="Kettle C.J."/>
            <person name="Jalonen R."/>
            <person name="Gaisberger H."/>
            <person name="Ma Y.Z."/>
            <person name="Qiu Y.X."/>
        </authorList>
    </citation>
    <scope>NUCLEOTIDE SEQUENCE [LARGE SCALE GENOMIC DNA]</scope>
    <source>
        <strain evidence="12">Hangzhou</strain>
    </source>
</reference>
<proteinExistence type="predicted"/>
<evidence type="ECO:0000313" key="13">
    <source>
        <dbReference type="Proteomes" id="UP001415857"/>
    </source>
</evidence>
<evidence type="ECO:0000256" key="9">
    <source>
        <dbReference type="ARBA" id="ARBA00023136"/>
    </source>
</evidence>
<keyword evidence="13" id="KW-1185">Reference proteome</keyword>
<dbReference type="FunFam" id="3.80.10.10:FF:000383">
    <property type="entry name" value="Leucine-rich repeat receptor protein kinase EMS1"/>
    <property type="match status" value="1"/>
</dbReference>
<keyword evidence="6" id="KW-0732">Signal</keyword>
<evidence type="ECO:0000256" key="8">
    <source>
        <dbReference type="ARBA" id="ARBA00022989"/>
    </source>
</evidence>
<sequence>MLRSLILSSNMLLNDISSTLGKLGMLEVLDLSRNFLSGLIPPVLGNCRQLKLLVLKNNFGPLLSKNDSALTLQEEEEEEEEDFNSFDGELPSSIVKLPNLRVLWAPNSNLEGIFPQDWGSCSNLELLNLAQNYFTGQVSASLGNCKSLYFLDISSNNLTGLFPEKVSVPCMIVFNISGNSFSGDVPNFSHSECTKMFANQSLSHMDLLGFYPSFFYLNALASIGTLFLPSDRLAVLHDFSNNMFVGPLPPIQIAPSRFYGMPSYGFWFHGNNLEGNISSYSFDPYLSFDSLIFDIGNNKITGELPSELGGCCKCIKLLNLAGNEIVGSMVQFLLSFAYLGSLVNLNFSRNKLQGPIPSYIGQMKDLRYLSFSRNDFTGAIPRELAQLTSLEVLELSSNSLSGEIPPDFSKLEHLHILLLDHNHLSGADTLQFW</sequence>
<evidence type="ECO:0000256" key="10">
    <source>
        <dbReference type="ARBA" id="ARBA00023170"/>
    </source>
</evidence>
<keyword evidence="7" id="KW-0677">Repeat</keyword>
<comment type="subcellular location">
    <subcellularLocation>
        <location evidence="1">Cell membrane</location>
    </subcellularLocation>
    <subcellularLocation>
        <location evidence="2">Membrane</location>
        <topology evidence="2">Single-pass type I membrane protein</topology>
    </subcellularLocation>
</comment>
<dbReference type="FunFam" id="3.80.10.10:FF:000041">
    <property type="entry name" value="LRR receptor-like serine/threonine-protein kinase ERECTA"/>
    <property type="match status" value="1"/>
</dbReference>
<dbReference type="GO" id="GO:0005886">
    <property type="term" value="C:plasma membrane"/>
    <property type="evidence" value="ECO:0007669"/>
    <property type="project" value="UniProtKB-SubCell"/>
</dbReference>
<dbReference type="InterPro" id="IPR001611">
    <property type="entry name" value="Leu-rich_rpt"/>
</dbReference>
<dbReference type="Pfam" id="PF00560">
    <property type="entry name" value="LRR_1"/>
    <property type="match status" value="7"/>
</dbReference>
<dbReference type="Gene3D" id="3.80.10.10">
    <property type="entry name" value="Ribonuclease Inhibitor"/>
    <property type="match status" value="3"/>
</dbReference>
<dbReference type="Proteomes" id="UP001415857">
    <property type="component" value="Unassembled WGS sequence"/>
</dbReference>
<evidence type="ECO:0000256" key="3">
    <source>
        <dbReference type="ARBA" id="ARBA00022475"/>
    </source>
</evidence>
<keyword evidence="10" id="KW-0675">Receptor</keyword>
<keyword evidence="8" id="KW-1133">Transmembrane helix</keyword>
<dbReference type="PANTHER" id="PTHR27000">
    <property type="entry name" value="LEUCINE-RICH REPEAT RECEPTOR-LIKE PROTEIN KINASE FAMILY PROTEIN-RELATED"/>
    <property type="match status" value="1"/>
</dbReference>
<organism evidence="12 13">
    <name type="scientific">Liquidambar formosana</name>
    <name type="common">Formosan gum</name>
    <dbReference type="NCBI Taxonomy" id="63359"/>
    <lineage>
        <taxon>Eukaryota</taxon>
        <taxon>Viridiplantae</taxon>
        <taxon>Streptophyta</taxon>
        <taxon>Embryophyta</taxon>
        <taxon>Tracheophyta</taxon>
        <taxon>Spermatophyta</taxon>
        <taxon>Magnoliopsida</taxon>
        <taxon>eudicotyledons</taxon>
        <taxon>Gunneridae</taxon>
        <taxon>Pentapetalae</taxon>
        <taxon>Saxifragales</taxon>
        <taxon>Altingiaceae</taxon>
        <taxon>Liquidambar</taxon>
    </lineage>
</organism>
<dbReference type="PANTHER" id="PTHR27000:SF642">
    <property type="entry name" value="INACTIVE LEUCINE-RICH REPEAT RECEPTOR KINASE XIAO-RELATED"/>
    <property type="match status" value="1"/>
</dbReference>
<evidence type="ECO:0000256" key="7">
    <source>
        <dbReference type="ARBA" id="ARBA00022737"/>
    </source>
</evidence>
<protein>
    <submittedName>
        <fullName evidence="12">Uncharacterized protein</fullName>
    </submittedName>
</protein>
<keyword evidence="3" id="KW-1003">Cell membrane</keyword>
<name>A0AAP0RNK5_LIQFO</name>
<dbReference type="EMBL" id="JBBPBK010000007">
    <property type="protein sequence ID" value="KAK9281085.1"/>
    <property type="molecule type" value="Genomic_DNA"/>
</dbReference>
<evidence type="ECO:0000313" key="12">
    <source>
        <dbReference type="EMBL" id="KAK9281085.1"/>
    </source>
</evidence>
<keyword evidence="11" id="KW-0325">Glycoprotein</keyword>
<dbReference type="SMART" id="SM00369">
    <property type="entry name" value="LRR_TYP"/>
    <property type="match status" value="3"/>
</dbReference>